<organism evidence="2 3">
    <name type="scientific">Laetiporus sulphureus 93-53</name>
    <dbReference type="NCBI Taxonomy" id="1314785"/>
    <lineage>
        <taxon>Eukaryota</taxon>
        <taxon>Fungi</taxon>
        <taxon>Dikarya</taxon>
        <taxon>Basidiomycota</taxon>
        <taxon>Agaricomycotina</taxon>
        <taxon>Agaricomycetes</taxon>
        <taxon>Polyporales</taxon>
        <taxon>Laetiporus</taxon>
    </lineage>
</organism>
<dbReference type="AlphaFoldDB" id="A0A165FIQ3"/>
<dbReference type="Proteomes" id="UP000076871">
    <property type="component" value="Unassembled WGS sequence"/>
</dbReference>
<sequence length="120" mass="13184">MFMHHLREGVGHKGTILLDNHPSDSSIQANDNEEQQDISNVDSRGNAVILPPVASDLKDDIQDEKLNFGYGAANVVDEDGSPDSEEDEEENMEKAEAGDLSPEDDENDYRDDDEPIDGLA</sequence>
<evidence type="ECO:0000313" key="2">
    <source>
        <dbReference type="EMBL" id="KZT09031.1"/>
    </source>
</evidence>
<name>A0A165FIQ3_9APHY</name>
<feature type="region of interest" description="Disordered" evidence="1">
    <location>
        <begin position="12"/>
        <end position="45"/>
    </location>
</feature>
<feature type="compositionally biased region" description="Acidic residues" evidence="1">
    <location>
        <begin position="76"/>
        <end position="91"/>
    </location>
</feature>
<keyword evidence="3" id="KW-1185">Reference proteome</keyword>
<dbReference type="EMBL" id="KV427613">
    <property type="protein sequence ID" value="KZT09031.1"/>
    <property type="molecule type" value="Genomic_DNA"/>
</dbReference>
<reference evidence="2 3" key="1">
    <citation type="journal article" date="2016" name="Mol. Biol. Evol.">
        <title>Comparative Genomics of Early-Diverging Mushroom-Forming Fungi Provides Insights into the Origins of Lignocellulose Decay Capabilities.</title>
        <authorList>
            <person name="Nagy L.G."/>
            <person name="Riley R."/>
            <person name="Tritt A."/>
            <person name="Adam C."/>
            <person name="Daum C."/>
            <person name="Floudas D."/>
            <person name="Sun H."/>
            <person name="Yadav J.S."/>
            <person name="Pangilinan J."/>
            <person name="Larsson K.H."/>
            <person name="Matsuura K."/>
            <person name="Barry K."/>
            <person name="Labutti K."/>
            <person name="Kuo R."/>
            <person name="Ohm R.A."/>
            <person name="Bhattacharya S.S."/>
            <person name="Shirouzu T."/>
            <person name="Yoshinaga Y."/>
            <person name="Martin F.M."/>
            <person name="Grigoriev I.V."/>
            <person name="Hibbett D.S."/>
        </authorList>
    </citation>
    <scope>NUCLEOTIDE SEQUENCE [LARGE SCALE GENOMIC DNA]</scope>
    <source>
        <strain evidence="2 3">93-53</strain>
    </source>
</reference>
<gene>
    <name evidence="2" type="ORF">LAESUDRAFT_712607</name>
</gene>
<evidence type="ECO:0000313" key="3">
    <source>
        <dbReference type="Proteomes" id="UP000076871"/>
    </source>
</evidence>
<accession>A0A165FIQ3</accession>
<evidence type="ECO:0000256" key="1">
    <source>
        <dbReference type="SAM" id="MobiDB-lite"/>
    </source>
</evidence>
<feature type="region of interest" description="Disordered" evidence="1">
    <location>
        <begin position="71"/>
        <end position="120"/>
    </location>
</feature>
<dbReference type="InParanoid" id="A0A165FIQ3"/>
<dbReference type="RefSeq" id="XP_040766771.1">
    <property type="nucleotide sequence ID" value="XM_040906914.1"/>
</dbReference>
<feature type="compositionally biased region" description="Acidic residues" evidence="1">
    <location>
        <begin position="101"/>
        <end position="120"/>
    </location>
</feature>
<protein>
    <submittedName>
        <fullName evidence="2">Uncharacterized protein</fullName>
    </submittedName>
</protein>
<dbReference type="GeneID" id="63823943"/>
<proteinExistence type="predicted"/>